<sequence length="87" mass="9511">MTHLKAIMTHSVMSLSIAQLEERKTVTASQHTVILSIAILAQYLPIKTTAGKQEADEEQNMSVTKEAAGIVAKYLTVQQENQETPAT</sequence>
<gene>
    <name evidence="1" type="ORF">SEPMUDRAFT_116773</name>
</gene>
<dbReference type="EMBL" id="KB456263">
    <property type="protein sequence ID" value="EMF13755.1"/>
    <property type="molecule type" value="Genomic_DNA"/>
</dbReference>
<dbReference type="RefSeq" id="XP_016761876.1">
    <property type="nucleotide sequence ID" value="XM_016901284.1"/>
</dbReference>
<evidence type="ECO:0000313" key="2">
    <source>
        <dbReference type="Proteomes" id="UP000016931"/>
    </source>
</evidence>
<dbReference type="AlphaFoldDB" id="M3D6F5"/>
<evidence type="ECO:0000313" key="1">
    <source>
        <dbReference type="EMBL" id="EMF13755.1"/>
    </source>
</evidence>
<dbReference type="GeneID" id="27898421"/>
<protein>
    <submittedName>
        <fullName evidence="1">Uncharacterized protein</fullName>
    </submittedName>
</protein>
<dbReference type="Proteomes" id="UP000016931">
    <property type="component" value="Unassembled WGS sequence"/>
</dbReference>
<dbReference type="HOGENOM" id="CLU_2484754_0_0_1"/>
<keyword evidence="2" id="KW-1185">Reference proteome</keyword>
<accession>M3D6F5</accession>
<organism evidence="1 2">
    <name type="scientific">Sphaerulina musiva (strain SO2202)</name>
    <name type="common">Poplar stem canker fungus</name>
    <name type="synonym">Septoria musiva</name>
    <dbReference type="NCBI Taxonomy" id="692275"/>
    <lineage>
        <taxon>Eukaryota</taxon>
        <taxon>Fungi</taxon>
        <taxon>Dikarya</taxon>
        <taxon>Ascomycota</taxon>
        <taxon>Pezizomycotina</taxon>
        <taxon>Dothideomycetes</taxon>
        <taxon>Dothideomycetidae</taxon>
        <taxon>Mycosphaerellales</taxon>
        <taxon>Mycosphaerellaceae</taxon>
        <taxon>Sphaerulina</taxon>
    </lineage>
</organism>
<reference evidence="1 2" key="1">
    <citation type="journal article" date="2012" name="PLoS Pathog.">
        <title>Diverse lifestyles and strategies of plant pathogenesis encoded in the genomes of eighteen Dothideomycetes fungi.</title>
        <authorList>
            <person name="Ohm R.A."/>
            <person name="Feau N."/>
            <person name="Henrissat B."/>
            <person name="Schoch C.L."/>
            <person name="Horwitz B.A."/>
            <person name="Barry K.W."/>
            <person name="Condon B.J."/>
            <person name="Copeland A.C."/>
            <person name="Dhillon B."/>
            <person name="Glaser F."/>
            <person name="Hesse C.N."/>
            <person name="Kosti I."/>
            <person name="LaButti K."/>
            <person name="Lindquist E.A."/>
            <person name="Lucas S."/>
            <person name="Salamov A.A."/>
            <person name="Bradshaw R.E."/>
            <person name="Ciuffetti L."/>
            <person name="Hamelin R.C."/>
            <person name="Kema G.H.J."/>
            <person name="Lawrence C."/>
            <person name="Scott J.A."/>
            <person name="Spatafora J.W."/>
            <person name="Turgeon B.G."/>
            <person name="de Wit P.J.G.M."/>
            <person name="Zhong S."/>
            <person name="Goodwin S.B."/>
            <person name="Grigoriev I.V."/>
        </authorList>
    </citation>
    <scope>NUCLEOTIDE SEQUENCE [LARGE SCALE GENOMIC DNA]</scope>
    <source>
        <strain evidence="1 2">SO2202</strain>
    </source>
</reference>
<name>M3D6F5_SPHMS</name>
<proteinExistence type="predicted"/>